<dbReference type="PANTHER" id="PTHR13789:SF309">
    <property type="entry name" value="PUTATIVE (AFU_ORTHOLOGUE AFUA_6G14510)-RELATED"/>
    <property type="match status" value="1"/>
</dbReference>
<dbReference type="RefSeq" id="XP_016611258.1">
    <property type="nucleotide sequence ID" value="XM_016750564.1"/>
</dbReference>
<evidence type="ECO:0000256" key="2">
    <source>
        <dbReference type="ARBA" id="ARBA00023002"/>
    </source>
</evidence>
<name>A0A0L0HQV8_SPIPD</name>
<gene>
    <name evidence="5" type="ORF">SPPG_02275</name>
</gene>
<dbReference type="VEuPathDB" id="FungiDB:SPPG_02275"/>
<dbReference type="PRINTS" id="PR00420">
    <property type="entry name" value="RNGMNOXGNASE"/>
</dbReference>
<evidence type="ECO:0000256" key="3">
    <source>
        <dbReference type="ARBA" id="ARBA00023033"/>
    </source>
</evidence>
<sequence length="665" mass="71069">MMGEQTDVSLHPLKGEENKVLIMGGGIAGLTAALAIRRVAALTGLSLRPIIYEASNSPYPGENTSSHWILWRWAIDVLLELGLGKRLSRISMPIDNLKAVDADTNELLVHYPPIDPLTGLPEKEQIQDPEAGNTAGGIPAMIGIRKVDVIRTLLLALSDIRDDLLDGSFVPTAANNSQGSTPEGIPEGIDADLAWGNTWFHDEGYADLVPDLHLGYELDSFLISASTGKVTVKFTNGVVEQGFMLIGADGLHSKVRELLGSNRYPAQHAGAAVVYGIANLSHPPLDMPTEYADGNPLPQSKMSELTAFCPDGNAVGIVGRGVAFGVNNLGNGMLGWNLVVAQPEPHFHTTQFAAEEQERRQMGQASSSGTDPFRLEQISTDVPSSGPSSGHSSRSASPVPSVSSDKTAVDSITTSLQATSLDTPPTSAPTSPPTTPRTRKRMETAFERQLRLQREELLASKLAPPSPNDPVTRLSHIRAQGLALSLVSRHPSLPTTVLSLIAHSDAGSIYAQDILDLAQEYPESTTSPNFHPGRVILIGDAAHPVATNANGSVGGGLAITDAALLAKLIAKHLSNDHTSTETALGNLAREFDNLRIGPCSRVMTDARAEGGWGRTENGWVRSLWRLSWKVTTRQWVRSTFAQMLERGGIKGDYVGLNKVRTSGAV</sequence>
<evidence type="ECO:0000313" key="6">
    <source>
        <dbReference type="Proteomes" id="UP000053201"/>
    </source>
</evidence>
<dbReference type="EMBL" id="KQ257452">
    <property type="protein sequence ID" value="KND03219.1"/>
    <property type="molecule type" value="Genomic_DNA"/>
</dbReference>
<dbReference type="GO" id="GO:0004497">
    <property type="term" value="F:monooxygenase activity"/>
    <property type="evidence" value="ECO:0007669"/>
    <property type="project" value="UniProtKB-KW"/>
</dbReference>
<proteinExistence type="inferred from homology"/>
<reference evidence="5 6" key="1">
    <citation type="submission" date="2009-08" db="EMBL/GenBank/DDBJ databases">
        <title>The Genome Sequence of Spizellomyces punctatus strain DAOM BR117.</title>
        <authorList>
            <consortium name="The Broad Institute Genome Sequencing Platform"/>
            <person name="Russ C."/>
            <person name="Cuomo C."/>
            <person name="Shea T."/>
            <person name="Young S.K."/>
            <person name="Zeng Q."/>
            <person name="Koehrsen M."/>
            <person name="Haas B."/>
            <person name="Borodovsky M."/>
            <person name="Guigo R."/>
            <person name="Alvarado L."/>
            <person name="Berlin A."/>
            <person name="Bochicchio J."/>
            <person name="Borenstein D."/>
            <person name="Chapman S."/>
            <person name="Chen Z."/>
            <person name="Engels R."/>
            <person name="Freedman E."/>
            <person name="Gellesch M."/>
            <person name="Goldberg J."/>
            <person name="Griggs A."/>
            <person name="Gujja S."/>
            <person name="Heiman D."/>
            <person name="Hepburn T."/>
            <person name="Howarth C."/>
            <person name="Jen D."/>
            <person name="Larson L."/>
            <person name="Lewis B."/>
            <person name="Mehta T."/>
            <person name="Park D."/>
            <person name="Pearson M."/>
            <person name="Roberts A."/>
            <person name="Saif S."/>
            <person name="Shenoy N."/>
            <person name="Sisk P."/>
            <person name="Stolte C."/>
            <person name="Sykes S."/>
            <person name="Thomson T."/>
            <person name="Walk T."/>
            <person name="White J."/>
            <person name="Yandava C."/>
            <person name="Burger G."/>
            <person name="Gray M.W."/>
            <person name="Holland P.W.H."/>
            <person name="King N."/>
            <person name="Lang F.B.F."/>
            <person name="Roger A.J."/>
            <person name="Ruiz-Trillo I."/>
            <person name="Lander E."/>
            <person name="Nusbaum C."/>
        </authorList>
    </citation>
    <scope>NUCLEOTIDE SEQUENCE [LARGE SCALE GENOMIC DNA]</scope>
    <source>
        <strain evidence="5 6">DAOM BR117</strain>
    </source>
</reference>
<evidence type="ECO:0000313" key="5">
    <source>
        <dbReference type="EMBL" id="KND03219.1"/>
    </source>
</evidence>
<feature type="compositionally biased region" description="Pro residues" evidence="4">
    <location>
        <begin position="426"/>
        <end position="435"/>
    </location>
</feature>
<feature type="region of interest" description="Disordered" evidence="4">
    <location>
        <begin position="354"/>
        <end position="440"/>
    </location>
</feature>
<dbReference type="GeneID" id="27685870"/>
<evidence type="ECO:0000256" key="1">
    <source>
        <dbReference type="ARBA" id="ARBA00007992"/>
    </source>
</evidence>
<dbReference type="OrthoDB" id="16820at2759"/>
<evidence type="ECO:0000256" key="4">
    <source>
        <dbReference type="SAM" id="MobiDB-lite"/>
    </source>
</evidence>
<organism evidence="5 6">
    <name type="scientific">Spizellomyces punctatus (strain DAOM BR117)</name>
    <dbReference type="NCBI Taxonomy" id="645134"/>
    <lineage>
        <taxon>Eukaryota</taxon>
        <taxon>Fungi</taxon>
        <taxon>Fungi incertae sedis</taxon>
        <taxon>Chytridiomycota</taxon>
        <taxon>Chytridiomycota incertae sedis</taxon>
        <taxon>Chytridiomycetes</taxon>
        <taxon>Spizellomycetales</taxon>
        <taxon>Spizellomycetaceae</taxon>
        <taxon>Spizellomyces</taxon>
    </lineage>
</organism>
<evidence type="ECO:0008006" key="7">
    <source>
        <dbReference type="Google" id="ProtNLM"/>
    </source>
</evidence>
<comment type="similarity">
    <text evidence="1">Belongs to the paxM FAD-dependent monooxygenase family.</text>
</comment>
<dbReference type="AlphaFoldDB" id="A0A0L0HQV8"/>
<keyword evidence="2" id="KW-0560">Oxidoreductase</keyword>
<accession>A0A0L0HQV8</accession>
<dbReference type="InParanoid" id="A0A0L0HQV8"/>
<feature type="compositionally biased region" description="Polar residues" evidence="4">
    <location>
        <begin position="410"/>
        <end position="422"/>
    </location>
</feature>
<keyword evidence="3" id="KW-0503">Monooxygenase</keyword>
<dbReference type="PANTHER" id="PTHR13789">
    <property type="entry name" value="MONOOXYGENASE"/>
    <property type="match status" value="1"/>
</dbReference>
<feature type="compositionally biased region" description="Low complexity" evidence="4">
    <location>
        <begin position="382"/>
        <end position="404"/>
    </location>
</feature>
<dbReference type="Gene3D" id="3.50.50.60">
    <property type="entry name" value="FAD/NAD(P)-binding domain"/>
    <property type="match status" value="3"/>
</dbReference>
<dbReference type="Proteomes" id="UP000053201">
    <property type="component" value="Unassembled WGS sequence"/>
</dbReference>
<keyword evidence="6" id="KW-1185">Reference proteome</keyword>
<dbReference type="InterPro" id="IPR050493">
    <property type="entry name" value="FAD-dep_Monooxygenase_BioMet"/>
</dbReference>
<dbReference type="InterPro" id="IPR036188">
    <property type="entry name" value="FAD/NAD-bd_sf"/>
</dbReference>
<dbReference type="SUPFAM" id="SSF51905">
    <property type="entry name" value="FAD/NAD(P)-binding domain"/>
    <property type="match status" value="1"/>
</dbReference>
<protein>
    <recommendedName>
        <fullName evidence="7">FAD-binding domain-containing protein</fullName>
    </recommendedName>
</protein>